<accession>A0A0D2Q5M0</accession>
<dbReference type="PANTHER" id="PTHR24205:SF16">
    <property type="entry name" value="GH01042P-RELATED"/>
    <property type="match status" value="1"/>
</dbReference>
<dbReference type="GO" id="GO:0030695">
    <property type="term" value="F:GTPase regulator activity"/>
    <property type="evidence" value="ECO:0007669"/>
    <property type="project" value="UniProtKB-ARBA"/>
</dbReference>
<feature type="domain" description="LIM zinc-binding" evidence="6">
    <location>
        <begin position="97"/>
        <end position="157"/>
    </location>
</feature>
<organism evidence="7 8">
    <name type="scientific">Hypholoma sublateritium (strain FD-334 SS-4)</name>
    <dbReference type="NCBI Taxonomy" id="945553"/>
    <lineage>
        <taxon>Eukaryota</taxon>
        <taxon>Fungi</taxon>
        <taxon>Dikarya</taxon>
        <taxon>Basidiomycota</taxon>
        <taxon>Agaricomycotina</taxon>
        <taxon>Agaricomycetes</taxon>
        <taxon>Agaricomycetidae</taxon>
        <taxon>Agaricales</taxon>
        <taxon>Agaricineae</taxon>
        <taxon>Strophariaceae</taxon>
        <taxon>Hypholoma</taxon>
    </lineage>
</organism>
<dbReference type="InterPro" id="IPR001781">
    <property type="entry name" value="Znf_LIM"/>
</dbReference>
<evidence type="ECO:0000259" key="6">
    <source>
        <dbReference type="PROSITE" id="PS50023"/>
    </source>
</evidence>
<evidence type="ECO:0000313" key="8">
    <source>
        <dbReference type="Proteomes" id="UP000054270"/>
    </source>
</evidence>
<dbReference type="OMA" id="CSETIDC"/>
<dbReference type="AlphaFoldDB" id="A0A0D2Q5M0"/>
<keyword evidence="2" id="KW-0677">Repeat</keyword>
<dbReference type="Gene3D" id="2.10.110.10">
    <property type="entry name" value="Cysteine Rich Protein"/>
    <property type="match status" value="2"/>
</dbReference>
<sequence length="181" mass="20566">MNTTPKNLHRTRTVLDLQRDPASNEVADADADRSILRICPGCKRPATNTKGGLFIGCGNSFFHVDCYNCKKCTKSIEANDLVLLDVDGLPLCPNCFHKCNLCKLTISENIIYASEHMYYHPECFKCKQCSSNLDKQKFRRSRQSVYCTECFDARVAKLKRRLERQTQKEMLAYGGTTTPLP</sequence>
<dbReference type="STRING" id="945553.A0A0D2Q5M0"/>
<dbReference type="GO" id="GO:0003712">
    <property type="term" value="F:transcription coregulator activity"/>
    <property type="evidence" value="ECO:0007669"/>
    <property type="project" value="TreeGrafter"/>
</dbReference>
<dbReference type="Proteomes" id="UP000054270">
    <property type="component" value="Unassembled WGS sequence"/>
</dbReference>
<dbReference type="GO" id="GO:0005634">
    <property type="term" value="C:nucleus"/>
    <property type="evidence" value="ECO:0007669"/>
    <property type="project" value="TreeGrafter"/>
</dbReference>
<keyword evidence="3 5" id="KW-0862">Zinc</keyword>
<protein>
    <recommendedName>
        <fullName evidence="6">LIM zinc-binding domain-containing protein</fullName>
    </recommendedName>
</protein>
<dbReference type="CDD" id="cd08368">
    <property type="entry name" value="LIM"/>
    <property type="match status" value="1"/>
</dbReference>
<evidence type="ECO:0000256" key="3">
    <source>
        <dbReference type="ARBA" id="ARBA00022833"/>
    </source>
</evidence>
<gene>
    <name evidence="7" type="ORF">HYPSUDRAFT_1033679</name>
</gene>
<evidence type="ECO:0000256" key="5">
    <source>
        <dbReference type="PROSITE-ProRule" id="PRU00125"/>
    </source>
</evidence>
<dbReference type="PROSITE" id="PS50023">
    <property type="entry name" value="LIM_DOMAIN_2"/>
    <property type="match status" value="1"/>
</dbReference>
<dbReference type="SMART" id="SM00132">
    <property type="entry name" value="LIM"/>
    <property type="match status" value="2"/>
</dbReference>
<evidence type="ECO:0000256" key="2">
    <source>
        <dbReference type="ARBA" id="ARBA00022737"/>
    </source>
</evidence>
<evidence type="ECO:0000313" key="7">
    <source>
        <dbReference type="EMBL" id="KJA26865.1"/>
    </source>
</evidence>
<dbReference type="GO" id="GO:0046872">
    <property type="term" value="F:metal ion binding"/>
    <property type="evidence" value="ECO:0007669"/>
    <property type="project" value="UniProtKB-KW"/>
</dbReference>
<evidence type="ECO:0000256" key="1">
    <source>
        <dbReference type="ARBA" id="ARBA00022723"/>
    </source>
</evidence>
<dbReference type="Pfam" id="PF00412">
    <property type="entry name" value="LIM"/>
    <property type="match status" value="2"/>
</dbReference>
<proteinExistence type="predicted"/>
<name>A0A0D2Q5M0_HYPSF</name>
<reference evidence="8" key="1">
    <citation type="submission" date="2014-04" db="EMBL/GenBank/DDBJ databases">
        <title>Evolutionary Origins and Diversification of the Mycorrhizal Mutualists.</title>
        <authorList>
            <consortium name="DOE Joint Genome Institute"/>
            <consortium name="Mycorrhizal Genomics Consortium"/>
            <person name="Kohler A."/>
            <person name="Kuo A."/>
            <person name="Nagy L.G."/>
            <person name="Floudas D."/>
            <person name="Copeland A."/>
            <person name="Barry K.W."/>
            <person name="Cichocki N."/>
            <person name="Veneault-Fourrey C."/>
            <person name="LaButti K."/>
            <person name="Lindquist E.A."/>
            <person name="Lipzen A."/>
            <person name="Lundell T."/>
            <person name="Morin E."/>
            <person name="Murat C."/>
            <person name="Riley R."/>
            <person name="Ohm R."/>
            <person name="Sun H."/>
            <person name="Tunlid A."/>
            <person name="Henrissat B."/>
            <person name="Grigoriev I.V."/>
            <person name="Hibbett D.S."/>
            <person name="Martin F."/>
        </authorList>
    </citation>
    <scope>NUCLEOTIDE SEQUENCE [LARGE SCALE GENOMIC DNA]</scope>
    <source>
        <strain evidence="8">FD-334 SS-4</strain>
    </source>
</reference>
<dbReference type="PROSITE" id="PS00478">
    <property type="entry name" value="LIM_DOMAIN_1"/>
    <property type="match status" value="2"/>
</dbReference>
<evidence type="ECO:0000256" key="4">
    <source>
        <dbReference type="ARBA" id="ARBA00023038"/>
    </source>
</evidence>
<dbReference type="PANTHER" id="PTHR24205">
    <property type="entry name" value="FOUR AND A HALF LIM DOMAINS PROTEIN"/>
    <property type="match status" value="1"/>
</dbReference>
<keyword evidence="1 5" id="KW-0479">Metal-binding</keyword>
<dbReference type="EMBL" id="KN817526">
    <property type="protein sequence ID" value="KJA26865.1"/>
    <property type="molecule type" value="Genomic_DNA"/>
</dbReference>
<keyword evidence="4 5" id="KW-0440">LIM domain</keyword>
<dbReference type="OrthoDB" id="2987153at2759"/>
<keyword evidence="8" id="KW-1185">Reference proteome</keyword>